<evidence type="ECO:0000256" key="7">
    <source>
        <dbReference type="RuleBase" id="RU000477"/>
    </source>
</evidence>
<dbReference type="Gene3D" id="1.20.1080.10">
    <property type="entry name" value="Glycerol uptake facilitator protein"/>
    <property type="match status" value="1"/>
</dbReference>
<protein>
    <recommendedName>
        <fullName evidence="11">Aquaporin</fullName>
    </recommendedName>
</protein>
<dbReference type="OrthoDB" id="3222at2759"/>
<dbReference type="PRINTS" id="PR00783">
    <property type="entry name" value="MINTRINSICP"/>
</dbReference>
<evidence type="ECO:0000256" key="8">
    <source>
        <dbReference type="SAM" id="Phobius"/>
    </source>
</evidence>
<organism evidence="9 10">
    <name type="scientific">Polypedilum vanderplanki</name>
    <name type="common">Sleeping chironomid midge</name>
    <dbReference type="NCBI Taxonomy" id="319348"/>
    <lineage>
        <taxon>Eukaryota</taxon>
        <taxon>Metazoa</taxon>
        <taxon>Ecdysozoa</taxon>
        <taxon>Arthropoda</taxon>
        <taxon>Hexapoda</taxon>
        <taxon>Insecta</taxon>
        <taxon>Pterygota</taxon>
        <taxon>Neoptera</taxon>
        <taxon>Endopterygota</taxon>
        <taxon>Diptera</taxon>
        <taxon>Nematocera</taxon>
        <taxon>Chironomoidea</taxon>
        <taxon>Chironomidae</taxon>
        <taxon>Chironominae</taxon>
        <taxon>Polypedilum</taxon>
        <taxon>Polypedilum</taxon>
    </lineage>
</organism>
<evidence type="ECO:0000313" key="10">
    <source>
        <dbReference type="Proteomes" id="UP001107558"/>
    </source>
</evidence>
<accession>A0A9J6C4J5</accession>
<dbReference type="Pfam" id="PF00230">
    <property type="entry name" value="MIP"/>
    <property type="match status" value="1"/>
</dbReference>
<dbReference type="PANTHER" id="PTHR19139">
    <property type="entry name" value="AQUAPORIN TRANSPORTER"/>
    <property type="match status" value="1"/>
</dbReference>
<feature type="transmembrane region" description="Helical" evidence="8">
    <location>
        <begin position="134"/>
        <end position="153"/>
    </location>
</feature>
<dbReference type="GO" id="GO:0015267">
    <property type="term" value="F:channel activity"/>
    <property type="evidence" value="ECO:0007669"/>
    <property type="project" value="InterPro"/>
</dbReference>
<dbReference type="InterPro" id="IPR034294">
    <property type="entry name" value="Aquaporin_transptr"/>
</dbReference>
<feature type="transmembrane region" description="Helical" evidence="8">
    <location>
        <begin position="83"/>
        <end position="107"/>
    </location>
</feature>
<name>A0A9J6C4J5_POLVA</name>
<evidence type="ECO:0000256" key="4">
    <source>
        <dbReference type="ARBA" id="ARBA00022692"/>
    </source>
</evidence>
<keyword evidence="5 8" id="KW-1133">Transmembrane helix</keyword>
<dbReference type="InterPro" id="IPR000425">
    <property type="entry name" value="MIP"/>
</dbReference>
<keyword evidence="10" id="KW-1185">Reference proteome</keyword>
<evidence type="ECO:0000256" key="5">
    <source>
        <dbReference type="ARBA" id="ARBA00022989"/>
    </source>
</evidence>
<gene>
    <name evidence="9" type="ORF">PVAND_006309</name>
</gene>
<feature type="transmembrane region" description="Helical" evidence="8">
    <location>
        <begin position="12"/>
        <end position="34"/>
    </location>
</feature>
<dbReference type="InterPro" id="IPR023271">
    <property type="entry name" value="Aquaporin-like"/>
</dbReference>
<keyword evidence="3 7" id="KW-0813">Transport</keyword>
<evidence type="ECO:0008006" key="11">
    <source>
        <dbReference type="Google" id="ProtNLM"/>
    </source>
</evidence>
<evidence type="ECO:0000256" key="3">
    <source>
        <dbReference type="ARBA" id="ARBA00022448"/>
    </source>
</evidence>
<reference evidence="9" key="1">
    <citation type="submission" date="2021-03" db="EMBL/GenBank/DDBJ databases">
        <title>Chromosome level genome of the anhydrobiotic midge Polypedilum vanderplanki.</title>
        <authorList>
            <person name="Yoshida Y."/>
            <person name="Kikawada T."/>
            <person name="Gusev O."/>
        </authorList>
    </citation>
    <scope>NUCLEOTIDE SEQUENCE</scope>
    <source>
        <strain evidence="9">NIAS01</strain>
        <tissue evidence="9">Whole body or cell culture</tissue>
    </source>
</reference>
<comment type="caution">
    <text evidence="9">The sequence shown here is derived from an EMBL/GenBank/DDBJ whole genome shotgun (WGS) entry which is preliminary data.</text>
</comment>
<dbReference type="Proteomes" id="UP001107558">
    <property type="component" value="Chromosome 2"/>
</dbReference>
<feature type="transmembrane region" description="Helical" evidence="8">
    <location>
        <begin position="205"/>
        <end position="226"/>
    </location>
</feature>
<evidence type="ECO:0000256" key="1">
    <source>
        <dbReference type="ARBA" id="ARBA00004141"/>
    </source>
</evidence>
<feature type="transmembrane region" description="Helical" evidence="8">
    <location>
        <begin position="165"/>
        <end position="185"/>
    </location>
</feature>
<dbReference type="EMBL" id="JADBJN010000002">
    <property type="protein sequence ID" value="KAG5676478.1"/>
    <property type="molecule type" value="Genomic_DNA"/>
</dbReference>
<evidence type="ECO:0000256" key="6">
    <source>
        <dbReference type="ARBA" id="ARBA00023136"/>
    </source>
</evidence>
<dbReference type="AlphaFoldDB" id="A0A9J6C4J5"/>
<dbReference type="SUPFAM" id="SSF81338">
    <property type="entry name" value="Aquaporin-like"/>
    <property type="match status" value="1"/>
</dbReference>
<evidence type="ECO:0000256" key="2">
    <source>
        <dbReference type="ARBA" id="ARBA00006175"/>
    </source>
</evidence>
<dbReference type="InterPro" id="IPR022357">
    <property type="entry name" value="MIP_CS"/>
</dbReference>
<comment type="similarity">
    <text evidence="2 7">Belongs to the MIP/aquaporin (TC 1.A.8) family.</text>
</comment>
<dbReference type="PANTHER" id="PTHR19139:SF270">
    <property type="entry name" value="ENTOMOGLYCEROPORIN 1-RELATED"/>
    <property type="match status" value="1"/>
</dbReference>
<keyword evidence="4 7" id="KW-0812">Transmembrane</keyword>
<comment type="subcellular location">
    <subcellularLocation>
        <location evidence="1">Membrane</location>
        <topology evidence="1">Multi-pass membrane protein</topology>
    </subcellularLocation>
</comment>
<dbReference type="CDD" id="cd00333">
    <property type="entry name" value="MIP"/>
    <property type="match status" value="1"/>
</dbReference>
<proteinExistence type="inferred from homology"/>
<feature type="transmembrane region" description="Helical" evidence="8">
    <location>
        <begin position="40"/>
        <end position="62"/>
    </location>
</feature>
<keyword evidence="6 8" id="KW-0472">Membrane</keyword>
<evidence type="ECO:0000313" key="9">
    <source>
        <dbReference type="EMBL" id="KAG5676478.1"/>
    </source>
</evidence>
<dbReference type="GO" id="GO:0005886">
    <property type="term" value="C:plasma membrane"/>
    <property type="evidence" value="ECO:0007669"/>
    <property type="project" value="TreeGrafter"/>
</dbReference>
<sequence length="261" mass="29503">MSLNRTRILQLSTIFFAEFFGTAIMVFIVCFGGVNDYEFYRPTLATMSFCSGLAPMIVINIFGHISGAHINPAVTIAAFVLKFIDFSTVIIYIIGQILGSVFGYLVMRFSIYTEYLQNPESFCMHLPTTTCEKAFIIEIAITFVLILVICGCWDPRNVHNQDSTSLRVGFSVLVLTFIGGSYTGGSMNPARSFAPAIYNWNWDYHWIYWVGPILGSIIASVLYRFVFYKKKINETNENEIIESGNEEEQLRSVRNARCDGN</sequence>
<dbReference type="PROSITE" id="PS00221">
    <property type="entry name" value="MIP"/>
    <property type="match status" value="1"/>
</dbReference>